<name>A0A7W9G2F2_9ACTN</name>
<comment type="similarity">
    <text evidence="2">Belongs to the bacterial solute-binding protein SsuA/TauA family.</text>
</comment>
<proteinExistence type="inferred from homology"/>
<comment type="caution">
    <text evidence="5">The sequence shown here is derived from an EMBL/GenBank/DDBJ whole genome shotgun (WGS) entry which is preliminary data.</text>
</comment>
<dbReference type="AlphaFoldDB" id="A0A7W9G2F2"/>
<dbReference type="EMBL" id="JACHMB010000001">
    <property type="protein sequence ID" value="MBB5775997.1"/>
    <property type="molecule type" value="Genomic_DNA"/>
</dbReference>
<evidence type="ECO:0000259" key="4">
    <source>
        <dbReference type="SMART" id="SM00062"/>
    </source>
</evidence>
<dbReference type="Pfam" id="PF09084">
    <property type="entry name" value="NMT1"/>
    <property type="match status" value="1"/>
</dbReference>
<keyword evidence="6" id="KW-1185">Reference proteome</keyword>
<dbReference type="SUPFAM" id="SSF53850">
    <property type="entry name" value="Periplasmic binding protein-like II"/>
    <property type="match status" value="1"/>
</dbReference>
<evidence type="ECO:0000313" key="5">
    <source>
        <dbReference type="EMBL" id="MBB5775997.1"/>
    </source>
</evidence>
<accession>A0A7W9G2F2</accession>
<dbReference type="PANTHER" id="PTHR30024:SF47">
    <property type="entry name" value="TAURINE-BINDING PERIPLASMIC PROTEIN"/>
    <property type="match status" value="1"/>
</dbReference>
<organism evidence="5 6">
    <name type="scientific">Nonomuraea jabiensis</name>
    <dbReference type="NCBI Taxonomy" id="882448"/>
    <lineage>
        <taxon>Bacteria</taxon>
        <taxon>Bacillati</taxon>
        <taxon>Actinomycetota</taxon>
        <taxon>Actinomycetes</taxon>
        <taxon>Streptosporangiales</taxon>
        <taxon>Streptosporangiaceae</taxon>
        <taxon>Nonomuraea</taxon>
    </lineage>
</organism>
<keyword evidence="3" id="KW-0732">Signal</keyword>
<dbReference type="Gene3D" id="3.40.190.10">
    <property type="entry name" value="Periplasmic binding protein-like II"/>
    <property type="match status" value="2"/>
</dbReference>
<dbReference type="RefSeq" id="WP_313043893.1">
    <property type="nucleotide sequence ID" value="NZ_JACHMB010000001.1"/>
</dbReference>
<feature type="domain" description="Solute-binding protein family 3/N-terminal" evidence="4">
    <location>
        <begin position="88"/>
        <end position="315"/>
    </location>
</feature>
<reference evidence="5 6" key="1">
    <citation type="submission" date="2020-08" db="EMBL/GenBank/DDBJ databases">
        <title>Sequencing the genomes of 1000 actinobacteria strains.</title>
        <authorList>
            <person name="Klenk H.-P."/>
        </authorList>
    </citation>
    <scope>NUCLEOTIDE SEQUENCE [LARGE SCALE GENOMIC DNA]</scope>
    <source>
        <strain evidence="5 6">DSM 45507</strain>
    </source>
</reference>
<dbReference type="InterPro" id="IPR015168">
    <property type="entry name" value="SsuA/THI5"/>
</dbReference>
<dbReference type="SMART" id="SM00062">
    <property type="entry name" value="PBPb"/>
    <property type="match status" value="1"/>
</dbReference>
<evidence type="ECO:0000313" key="6">
    <source>
        <dbReference type="Proteomes" id="UP000579153"/>
    </source>
</evidence>
<dbReference type="InterPro" id="IPR001638">
    <property type="entry name" value="Solute-binding_3/MltF_N"/>
</dbReference>
<dbReference type="GO" id="GO:0042597">
    <property type="term" value="C:periplasmic space"/>
    <property type="evidence" value="ECO:0007669"/>
    <property type="project" value="UniProtKB-SubCell"/>
</dbReference>
<dbReference type="PANTHER" id="PTHR30024">
    <property type="entry name" value="ALIPHATIC SULFONATES-BINDING PROTEIN-RELATED"/>
    <property type="match status" value="1"/>
</dbReference>
<gene>
    <name evidence="5" type="ORF">HD596_002753</name>
</gene>
<dbReference type="Proteomes" id="UP000579153">
    <property type="component" value="Unassembled WGS sequence"/>
</dbReference>
<comment type="subcellular location">
    <subcellularLocation>
        <location evidence="1">Periplasm</location>
    </subcellularLocation>
</comment>
<evidence type="ECO:0000256" key="3">
    <source>
        <dbReference type="ARBA" id="ARBA00022729"/>
    </source>
</evidence>
<evidence type="ECO:0000256" key="1">
    <source>
        <dbReference type="ARBA" id="ARBA00004418"/>
    </source>
</evidence>
<protein>
    <submittedName>
        <fullName evidence="5">NitT/TauT family transport system substrate-binding protein</fullName>
    </submittedName>
</protein>
<evidence type="ECO:0000256" key="2">
    <source>
        <dbReference type="ARBA" id="ARBA00010742"/>
    </source>
</evidence>
<sequence>MTQFICREIQEKRHPARFSIDLAFGTLHARCPGADHRRLPVLGEPQMTRKVRCRTLVLGVTVTLLFTGCGGNGAPAGSPGGNGLEKATIKVGAMPIPDPVSLYIAINKGFFKQEGLTVEPVAIVGGAAALPQIKSGQLDITQTNYVSTFLAVSKGEKFKLVADMYQAGPNCYNIMVPKDSPIKTVADLKGKTVLVNNFRNIATLAVTTQLKVAGLTENDVKFAEKPFPDMGNALQAGQADAAWITEPFITANQSKLGFRKIADTMTGQTEDLPIAGWMASDEWVKKNPKTLAAFQRAIAKAQELASNDRKEIEAILPTYTKIDAKTASVITLGTFPSALSANRLQKVADLMLEYKYLQSPIDVKSVIATPSDG</sequence>